<reference evidence="14" key="2">
    <citation type="submission" date="2025-04" db="UniProtKB">
        <authorList>
            <consortium name="RefSeq"/>
        </authorList>
    </citation>
    <scope>IDENTIFICATION</scope>
    <source>
        <tissue evidence="14">Leaf</tissue>
    </source>
</reference>
<feature type="region of interest" description="Disordered" evidence="9">
    <location>
        <begin position="1"/>
        <end position="132"/>
    </location>
</feature>
<dbReference type="InterPro" id="IPR003851">
    <property type="entry name" value="Znf_Dof"/>
</dbReference>
<feature type="compositionally biased region" description="Polar residues" evidence="9">
    <location>
        <begin position="82"/>
        <end position="95"/>
    </location>
</feature>
<dbReference type="Proteomes" id="UP000092600">
    <property type="component" value="Unassembled WGS sequence"/>
</dbReference>
<dbReference type="Gramene" id="Aco001684.1.mrna1">
    <property type="protein sequence ID" value="Aco001684.1.mrna1"/>
    <property type="gene ID" value="Aco001684.1.path1"/>
</dbReference>
<organism evidence="11 12">
    <name type="scientific">Ananas comosus</name>
    <name type="common">Pineapple</name>
    <name type="synonym">Ananas ananas</name>
    <dbReference type="NCBI Taxonomy" id="4615"/>
    <lineage>
        <taxon>Eukaryota</taxon>
        <taxon>Viridiplantae</taxon>
        <taxon>Streptophyta</taxon>
        <taxon>Embryophyta</taxon>
        <taxon>Tracheophyta</taxon>
        <taxon>Spermatophyta</taxon>
        <taxon>Magnoliopsida</taxon>
        <taxon>Liliopsida</taxon>
        <taxon>Poales</taxon>
        <taxon>Bromeliaceae</taxon>
        <taxon>Bromelioideae</taxon>
        <taxon>Ananas</taxon>
    </lineage>
</organism>
<evidence type="ECO:0000256" key="7">
    <source>
        <dbReference type="ARBA" id="ARBA00023242"/>
    </source>
</evidence>
<keyword evidence="7 8" id="KW-0539">Nucleus</keyword>
<proteinExistence type="predicted"/>
<keyword evidence="13" id="KW-1185">Reference proteome</keyword>
<dbReference type="RefSeq" id="XP_020108553.1">
    <property type="nucleotide sequence ID" value="XM_020252964.1"/>
</dbReference>
<dbReference type="GO" id="GO:0008270">
    <property type="term" value="F:zinc ion binding"/>
    <property type="evidence" value="ECO:0007669"/>
    <property type="project" value="UniProtKB-KW"/>
</dbReference>
<reference evidence="11 12" key="1">
    <citation type="journal article" date="2016" name="DNA Res.">
        <title>The draft genome of MD-2 pineapple using hybrid error correction of long reads.</title>
        <authorList>
            <person name="Redwan R.M."/>
            <person name="Saidin A."/>
            <person name="Kumar S.V."/>
        </authorList>
    </citation>
    <scope>NUCLEOTIDE SEQUENCE [LARGE SCALE GENOMIC DNA]</scope>
    <source>
        <strain evidence="12">cv. MD2</strain>
        <tissue evidence="11">Leaf</tissue>
    </source>
</reference>
<dbReference type="STRING" id="4615.A0A199V7N7"/>
<keyword evidence="4" id="KW-0805">Transcription regulation</keyword>
<dbReference type="InterPro" id="IPR045174">
    <property type="entry name" value="Dof"/>
</dbReference>
<dbReference type="GO" id="GO:0003677">
    <property type="term" value="F:DNA binding"/>
    <property type="evidence" value="ECO:0007669"/>
    <property type="project" value="UniProtKB-UniRule"/>
</dbReference>
<dbReference type="Pfam" id="PF02701">
    <property type="entry name" value="Zn_ribbon_Dof"/>
    <property type="match status" value="1"/>
</dbReference>
<evidence type="ECO:0000256" key="5">
    <source>
        <dbReference type="ARBA" id="ARBA00023125"/>
    </source>
</evidence>
<evidence type="ECO:0000313" key="13">
    <source>
        <dbReference type="Proteomes" id="UP000515123"/>
    </source>
</evidence>
<feature type="compositionally biased region" description="Basic and acidic residues" evidence="9">
    <location>
        <begin position="56"/>
        <end position="65"/>
    </location>
</feature>
<feature type="compositionally biased region" description="Low complexity" evidence="9">
    <location>
        <begin position="373"/>
        <end position="390"/>
    </location>
</feature>
<dbReference type="PANTHER" id="PTHR31089:SF38">
    <property type="entry name" value="OS01G0277500 PROTEIN"/>
    <property type="match status" value="1"/>
</dbReference>
<evidence type="ECO:0000256" key="2">
    <source>
        <dbReference type="ARBA" id="ARBA00022771"/>
    </source>
</evidence>
<name>A0A199V7N7_ANACO</name>
<feature type="region of interest" description="Disordered" evidence="9">
    <location>
        <begin position="372"/>
        <end position="396"/>
    </location>
</feature>
<evidence type="ECO:0000256" key="1">
    <source>
        <dbReference type="ARBA" id="ARBA00022723"/>
    </source>
</evidence>
<feature type="compositionally biased region" description="Polar residues" evidence="9">
    <location>
        <begin position="469"/>
        <end position="478"/>
    </location>
</feature>
<keyword evidence="1" id="KW-0479">Metal-binding</keyword>
<comment type="subcellular location">
    <subcellularLocation>
        <location evidence="8">Nucleus</location>
    </subcellularLocation>
</comment>
<accession>A0A199V7N7</accession>
<gene>
    <name evidence="14" type="primary">LOC109724222</name>
    <name evidence="11" type="ORF">ACMD2_02610</name>
</gene>
<evidence type="ECO:0000259" key="10">
    <source>
        <dbReference type="PROSITE" id="PS50884"/>
    </source>
</evidence>
<dbReference type="GO" id="GO:0003700">
    <property type="term" value="F:DNA-binding transcription factor activity"/>
    <property type="evidence" value="ECO:0007669"/>
    <property type="project" value="InterPro"/>
</dbReference>
<dbReference type="PROSITE" id="PS50884">
    <property type="entry name" value="ZF_DOF_2"/>
    <property type="match status" value="1"/>
</dbReference>
<dbReference type="EMBL" id="LSRQ01002888">
    <property type="protein sequence ID" value="OAY73028.1"/>
    <property type="molecule type" value="Genomic_DNA"/>
</dbReference>
<feature type="compositionally biased region" description="Pro residues" evidence="9">
    <location>
        <begin position="20"/>
        <end position="29"/>
    </location>
</feature>
<keyword evidence="6" id="KW-0804">Transcription</keyword>
<evidence type="ECO:0000256" key="8">
    <source>
        <dbReference type="PROSITE-ProRule" id="PRU00071"/>
    </source>
</evidence>
<evidence type="ECO:0000256" key="9">
    <source>
        <dbReference type="SAM" id="MobiDB-lite"/>
    </source>
</evidence>
<dbReference type="GeneID" id="109724222"/>
<dbReference type="PROSITE" id="PS01361">
    <property type="entry name" value="ZF_DOF_1"/>
    <property type="match status" value="1"/>
</dbReference>
<evidence type="ECO:0000256" key="4">
    <source>
        <dbReference type="ARBA" id="ARBA00023015"/>
    </source>
</evidence>
<feature type="domain" description="Dof-type" evidence="10">
    <location>
        <begin position="134"/>
        <end position="188"/>
    </location>
</feature>
<keyword evidence="3" id="KW-0862">Zinc</keyword>
<dbReference type="GO" id="GO:0005634">
    <property type="term" value="C:nucleus"/>
    <property type="evidence" value="ECO:0007669"/>
    <property type="project" value="UniProtKB-SubCell"/>
</dbReference>
<protein>
    <submittedName>
        <fullName evidence="14">Cyclic dof factor 1-like</fullName>
    </submittedName>
    <submittedName>
        <fullName evidence="11">Cyclic dof factor 3</fullName>
    </submittedName>
</protein>
<evidence type="ECO:0000313" key="14">
    <source>
        <dbReference type="RefSeq" id="XP_020108553.1"/>
    </source>
</evidence>
<dbReference type="Proteomes" id="UP000515123">
    <property type="component" value="Linkage group 18"/>
</dbReference>
<evidence type="ECO:0000313" key="12">
    <source>
        <dbReference type="Proteomes" id="UP000092600"/>
    </source>
</evidence>
<feature type="compositionally biased region" description="Basic and acidic residues" evidence="9">
    <location>
        <begin position="100"/>
        <end position="117"/>
    </location>
</feature>
<feature type="compositionally biased region" description="Acidic residues" evidence="9">
    <location>
        <begin position="30"/>
        <end position="39"/>
    </location>
</feature>
<feature type="region of interest" description="Disordered" evidence="9">
    <location>
        <begin position="455"/>
        <end position="478"/>
    </location>
</feature>
<sequence>MYELRDPAIKLFGRTIPLPEAAPPPPPPPPEEEEEEAEGGADPAPPSETSMEAEQDTDKEIKETEVNSIKPGVPEEDHPEPNCSSGLESASSDDLQTPACEDKSEAELKSEQVKSEGEGSNQDSKALKKPDKVLPCPRCNSMDTKFCYYNNYNVNQPRHFCKNCQRYWTAGGSMRNVPVGAGRRKNKNSCSQFRHIMLSSDGMAAGRADTPDFTNHQAISCGPGPSVPPRPIKGNGTVLKFGPEVPLCESMASVLNIGEQKNNTENKEESMEASNCVENGLPPSVAQNGPNSMQGYCNGFTPQHPLPYYPPTPFVYPWSPGYCNGPPPMMPAHALSPPAIPFPFVPSPFWACLPGWPNGMWNGPWPVSNGVLSPSSPTSNSSCSGNGSPSLGKHSRDANLLGEEKVEKSLWVPKTLRIDDPDDAAKSSIWTTLGIKPDEGGIFKSFKSKAEAKKSDASQVLQANPAALSRSQSFQEST</sequence>
<evidence type="ECO:0000256" key="6">
    <source>
        <dbReference type="ARBA" id="ARBA00023163"/>
    </source>
</evidence>
<dbReference type="OrthoDB" id="1927254at2759"/>
<keyword evidence="5 8" id="KW-0238">DNA-binding</keyword>
<evidence type="ECO:0000313" key="11">
    <source>
        <dbReference type="EMBL" id="OAY73028.1"/>
    </source>
</evidence>
<dbReference type="PANTHER" id="PTHR31089">
    <property type="entry name" value="CYCLIC DOF FACTOR 2"/>
    <property type="match status" value="1"/>
</dbReference>
<evidence type="ECO:0000256" key="3">
    <source>
        <dbReference type="ARBA" id="ARBA00022833"/>
    </source>
</evidence>
<keyword evidence="2 8" id="KW-0863">Zinc-finger</keyword>
<dbReference type="AlphaFoldDB" id="A0A199V7N7"/>